<dbReference type="InterPro" id="IPR011250">
    <property type="entry name" value="OMP/PagP_B-barrel"/>
</dbReference>
<evidence type="ECO:0000313" key="3">
    <source>
        <dbReference type="EMBL" id="RBO93478.1"/>
    </source>
</evidence>
<sequence>MKILVIAATALSISTTLAVAADAIVAPVIEPAAITTDSPRWFIDAGVGGAWSNASALHFINPIGTAFTENAVSGDRIHLNDTDKKDSSVAAVFSVGYMLAPNYYVKGSYRYFGQHDYSGNATFGGDDYDQDLRVRAHGVFVGAGYIHDLTDRFYLDAFGEIGASFMKASAKQGENLYPDDFASFPSKSQTNFAGGLGLGVGYKVTENVDFTVTGTYHWLGKAETNKTLNVQYMNDGEMLKAKNIGVAGVTAGIRVKF</sequence>
<dbReference type="OrthoDB" id="8453176at2"/>
<dbReference type="Proteomes" id="UP000252893">
    <property type="component" value="Unassembled WGS sequence"/>
</dbReference>
<dbReference type="EMBL" id="QNRH01000005">
    <property type="protein sequence ID" value="RBO93478.1"/>
    <property type="molecule type" value="Genomic_DNA"/>
</dbReference>
<reference evidence="3 4" key="1">
    <citation type="submission" date="2018-06" db="EMBL/GenBank/DDBJ databases">
        <title>Genomic Encyclopedia of Type Strains, Phase IV (KMG-IV): sequencing the most valuable type-strain genomes for metagenomic binning, comparative biology and taxonomic classification.</title>
        <authorList>
            <person name="Goeker M."/>
        </authorList>
    </citation>
    <scope>NUCLEOTIDE SEQUENCE [LARGE SCALE GENOMIC DNA]</scope>
    <source>
        <strain evidence="3 4">DSM 25619</strain>
    </source>
</reference>
<feature type="chain" id="PRO_5016570701" evidence="1">
    <location>
        <begin position="21"/>
        <end position="257"/>
    </location>
</feature>
<protein>
    <submittedName>
        <fullName evidence="3">Opacity protein-like surface antigen</fullName>
    </submittedName>
</protein>
<feature type="signal peptide" evidence="1">
    <location>
        <begin position="1"/>
        <end position="20"/>
    </location>
</feature>
<name>A0A366DWA9_9HYPH</name>
<dbReference type="AlphaFoldDB" id="A0A366DWA9"/>
<feature type="domain" description="Outer membrane protein OmpA-like transmembrane" evidence="2">
    <location>
        <begin position="41"/>
        <end position="240"/>
    </location>
</feature>
<accession>A0A366DWA9</accession>
<dbReference type="RefSeq" id="WP_113945192.1">
    <property type="nucleotide sequence ID" value="NZ_JBHEEG010000006.1"/>
</dbReference>
<dbReference type="SUPFAM" id="SSF56925">
    <property type="entry name" value="OMPA-like"/>
    <property type="match status" value="1"/>
</dbReference>
<keyword evidence="4" id="KW-1185">Reference proteome</keyword>
<keyword evidence="1" id="KW-0732">Signal</keyword>
<gene>
    <name evidence="3" type="ORF">DFR47_105197</name>
</gene>
<organism evidence="3 4">
    <name type="scientific">Pseudochrobactrum asaccharolyticum</name>
    <dbReference type="NCBI Taxonomy" id="354351"/>
    <lineage>
        <taxon>Bacteria</taxon>
        <taxon>Pseudomonadati</taxon>
        <taxon>Pseudomonadota</taxon>
        <taxon>Alphaproteobacteria</taxon>
        <taxon>Hyphomicrobiales</taxon>
        <taxon>Brucellaceae</taxon>
        <taxon>Pseudochrobactrum</taxon>
    </lineage>
</organism>
<dbReference type="Pfam" id="PF01389">
    <property type="entry name" value="OmpA_membrane"/>
    <property type="match status" value="1"/>
</dbReference>
<dbReference type="GO" id="GO:0009279">
    <property type="term" value="C:cell outer membrane"/>
    <property type="evidence" value="ECO:0007669"/>
    <property type="project" value="InterPro"/>
</dbReference>
<dbReference type="InterPro" id="IPR000498">
    <property type="entry name" value="OmpA-like_TM_dom"/>
</dbReference>
<evidence type="ECO:0000256" key="1">
    <source>
        <dbReference type="SAM" id="SignalP"/>
    </source>
</evidence>
<comment type="caution">
    <text evidence="3">The sequence shown here is derived from an EMBL/GenBank/DDBJ whole genome shotgun (WGS) entry which is preliminary data.</text>
</comment>
<evidence type="ECO:0000313" key="4">
    <source>
        <dbReference type="Proteomes" id="UP000252893"/>
    </source>
</evidence>
<evidence type="ECO:0000259" key="2">
    <source>
        <dbReference type="Pfam" id="PF01389"/>
    </source>
</evidence>
<dbReference type="Gene3D" id="2.40.160.20">
    <property type="match status" value="1"/>
</dbReference>
<proteinExistence type="predicted"/>